<feature type="domain" description="Alpha-L-arabinofuranosidase 1 catalytic" evidence="2">
    <location>
        <begin position="112"/>
        <end position="302"/>
    </location>
</feature>
<evidence type="ECO:0000256" key="1">
    <source>
        <dbReference type="SAM" id="Phobius"/>
    </source>
</evidence>
<reference evidence="3" key="2">
    <citation type="submission" date="2024-06" db="EMBL/GenBank/DDBJ databases">
        <authorList>
            <person name="Plum-Jensen L.E."/>
            <person name="Schramm A."/>
            <person name="Marshall I.P.G."/>
        </authorList>
    </citation>
    <scope>NUCLEOTIDE SEQUENCE</scope>
    <source>
        <strain evidence="3">Rat1</strain>
    </source>
</reference>
<keyword evidence="1" id="KW-0472">Membrane</keyword>
<dbReference type="InterPro" id="IPR055235">
    <property type="entry name" value="ASD1_cat"/>
</dbReference>
<dbReference type="SUPFAM" id="SSF51445">
    <property type="entry name" value="(Trans)glycosidases"/>
    <property type="match status" value="1"/>
</dbReference>
<reference evidence="3" key="1">
    <citation type="journal article" date="2024" name="Syst. Appl. Microbiol.">
        <title>First single-strain enrichments of Electrothrix cable bacteria, description of E. aestuarii sp. nov. and E. rattekaaiensis sp. nov., and proposal of a cable bacteria taxonomy following the rules of the SeqCode.</title>
        <authorList>
            <person name="Plum-Jensen L.E."/>
            <person name="Schramm A."/>
            <person name="Marshall I.P.G."/>
        </authorList>
    </citation>
    <scope>NUCLEOTIDE SEQUENCE</scope>
    <source>
        <strain evidence="3">Rat1</strain>
    </source>
</reference>
<dbReference type="EMBL" id="CP159373">
    <property type="protein sequence ID" value="XCN72234.1"/>
    <property type="molecule type" value="Genomic_DNA"/>
</dbReference>
<accession>A0AAU8LT54</accession>
<dbReference type="GO" id="GO:0000272">
    <property type="term" value="P:polysaccharide catabolic process"/>
    <property type="evidence" value="ECO:0007669"/>
    <property type="project" value="TreeGrafter"/>
</dbReference>
<proteinExistence type="predicted"/>
<dbReference type="Pfam" id="PF22848">
    <property type="entry name" value="ASD1_dom"/>
    <property type="match status" value="1"/>
</dbReference>
<evidence type="ECO:0000313" key="3">
    <source>
        <dbReference type="EMBL" id="XCN72234.1"/>
    </source>
</evidence>
<dbReference type="KEGG" id="eaj:Q3M24_18305"/>
<protein>
    <recommendedName>
        <fullName evidence="2">Alpha-L-arabinofuranosidase 1 catalytic domain-containing protein</fullName>
    </recommendedName>
</protein>
<dbReference type="Gene3D" id="3.20.20.80">
    <property type="entry name" value="Glycosidases"/>
    <property type="match status" value="1"/>
</dbReference>
<evidence type="ECO:0000259" key="2">
    <source>
        <dbReference type="Pfam" id="PF22848"/>
    </source>
</evidence>
<gene>
    <name evidence="3" type="ORF">Q3M24_18305</name>
</gene>
<organism evidence="3">
    <name type="scientific">Candidatus Electrothrix aestuarii</name>
    <dbReference type="NCBI Taxonomy" id="3062594"/>
    <lineage>
        <taxon>Bacteria</taxon>
        <taxon>Pseudomonadati</taxon>
        <taxon>Thermodesulfobacteriota</taxon>
        <taxon>Desulfobulbia</taxon>
        <taxon>Desulfobulbales</taxon>
        <taxon>Desulfobulbaceae</taxon>
        <taxon>Candidatus Electrothrix</taxon>
    </lineage>
</organism>
<dbReference type="InterPro" id="IPR017853">
    <property type="entry name" value="GH"/>
</dbReference>
<sequence length="535" mass="61355">MIHSPTFTIHNTTLFSAGPNLFRYAIIIEILLVFLLPLVSIRASWSQQFLSTTVTVDENKIIRKVPKELFGFNHNWIQSAQLIWDKKKMQIFPEAADILSGLSMPLNRMSGSVSQVFRWKQAIGPKSDRVRQQLAAYDANEKKYFGPLEWIETTRAIDPTAEFSWVFNLKTETPSDHADLVEFLTGNGLINFNGGINWAKKRIEFGLIDPVPIKIWELGNEMDWAGGKAGWSLKKYLFECKKVIKAVHSIDSDAAIAVHAASAPMGQRYRFRDWRKWHRTLLRELGDEIDYIAFHAYYRPNIPSSVFEKYLNVIRDDILNITGNNHIKIYISEHAVWPTTPKNKEKKWKENWHETHSLAGCLLTAQFINRLLQRDEVEAAAYHSFSAGPWGIFFAGKDNKLYRTGIFDLFLLFDNAIGDDVVYSSVRGIGTDISKKTLTFTVTAMTSVDGIHLIMVNREAENSRMIEFQFNNKYSIAEITTLSANSIESYNRLSDRSIYSKIEHLNLKTDFTNYTMPAKSIVFIKLVNCNKREAI</sequence>
<dbReference type="AlphaFoldDB" id="A0AAU8LT54"/>
<feature type="transmembrane region" description="Helical" evidence="1">
    <location>
        <begin position="21"/>
        <end position="41"/>
    </location>
</feature>
<keyword evidence="1" id="KW-1133">Transmembrane helix</keyword>
<keyword evidence="1" id="KW-0812">Transmembrane</keyword>
<name>A0AAU8LT54_9BACT</name>
<dbReference type="PANTHER" id="PTHR43576">
    <property type="entry name" value="ALPHA-L-ARABINOFURANOSIDASE C-RELATED"/>
    <property type="match status" value="1"/>
</dbReference>